<dbReference type="InterPro" id="IPR011989">
    <property type="entry name" value="ARM-like"/>
</dbReference>
<accession>A0A6P8YSS9</accession>
<feature type="region of interest" description="Disordered" evidence="1">
    <location>
        <begin position="26"/>
        <end position="210"/>
    </location>
</feature>
<dbReference type="GeneID" id="117644644"/>
<reference evidence="4" key="1">
    <citation type="submission" date="2025-08" db="UniProtKB">
        <authorList>
            <consortium name="RefSeq"/>
        </authorList>
    </citation>
    <scope>IDENTIFICATION</scope>
    <source>
        <tissue evidence="4">Total insect</tissue>
    </source>
</reference>
<dbReference type="InterPro" id="IPR039921">
    <property type="entry name" value="Inscuteable"/>
</dbReference>
<dbReference type="Proteomes" id="UP000515158">
    <property type="component" value="Unplaced"/>
</dbReference>
<evidence type="ECO:0000313" key="4">
    <source>
        <dbReference type="RefSeq" id="XP_034240146.1"/>
    </source>
</evidence>
<dbReference type="PANTHER" id="PTHR21386:SF0">
    <property type="entry name" value="PROTEIN INSCUTEABLE HOMOLOG"/>
    <property type="match status" value="1"/>
</dbReference>
<feature type="compositionally biased region" description="Low complexity" evidence="1">
    <location>
        <begin position="180"/>
        <end position="199"/>
    </location>
</feature>
<feature type="compositionally biased region" description="Low complexity" evidence="1">
    <location>
        <begin position="160"/>
        <end position="172"/>
    </location>
</feature>
<proteinExistence type="predicted"/>
<dbReference type="Pfam" id="PF19427">
    <property type="entry name" value="Insc_C"/>
    <property type="match status" value="1"/>
</dbReference>
<feature type="domain" description="Protein inscuteable homologue C-terminal" evidence="2">
    <location>
        <begin position="432"/>
        <end position="682"/>
    </location>
</feature>
<dbReference type="InParanoid" id="A0A6P8YSS9"/>
<dbReference type="GO" id="GO:0008093">
    <property type="term" value="F:cytoskeletal anchor activity"/>
    <property type="evidence" value="ECO:0007669"/>
    <property type="project" value="TreeGrafter"/>
</dbReference>
<dbReference type="GO" id="GO:0008356">
    <property type="term" value="P:asymmetric cell division"/>
    <property type="evidence" value="ECO:0007669"/>
    <property type="project" value="InterPro"/>
</dbReference>
<dbReference type="GO" id="GO:0000132">
    <property type="term" value="P:establishment of mitotic spindle orientation"/>
    <property type="evidence" value="ECO:0007669"/>
    <property type="project" value="TreeGrafter"/>
</dbReference>
<dbReference type="RefSeq" id="XP_034240146.1">
    <property type="nucleotide sequence ID" value="XM_034384255.1"/>
</dbReference>
<sequence>MASSEFRRQHSRVYWSSFHEDMAVSALGSPIPHSPAVGAAPATPGAAAPGSPALQPPVQEQGLDQGGRDSSSSPSTSHKSQDSGFSDSDGSHQAAASPVSSSPEVTDAAQLPCTPSPTHTRLQLCLSGACTSTPRERREAPATFGGHATPGELRRRLSQDDSSLQSLQSRPLPAIPPAPLQQQPVATTTPTRRPSTAGTRRLHERRPSARPVNLLNNFDKDDAPTSVAAVPVTDVTGALSAWLGGLRLSCEPECSVTLQSKALLGADPKGLRQLSGVQLASPQGLGHLQRRAHQLSCEYTKLCGRVQRGALDQVGPMTEAFVRHVVAFLEDHVDAVPAASERAARLRTACERLQRDAAKTDPEPADMAASLAAVRAALTATVDAILEKQVQELVNVLEGPASPLSLRTAVSALCALGRQGSALSELVVRCGGVRALLQAGGVEVVAELLSEANRAEEERAEAAAVLAQITAPWVPDNARVEGLSQHLDAIVHALTRLVRGASSGEVLLLAAAALSHLSYVETSAVWPLLTAGAAGAEQAATLIANMSAVPEARAELAAERAVVALLCFLQLRPSPLQRAADIAAAERVQHKAAIALSRLASDPVVASQVVSLEGVPRLVRLCRDEKERNHSDGVLVACLAALRKIAANCDSVVLSKRDHRELLEPRLLDSFMLFSTRQESYV</sequence>
<dbReference type="PANTHER" id="PTHR21386">
    <property type="entry name" value="INSCUTEABLE"/>
    <property type="match status" value="1"/>
</dbReference>
<keyword evidence="3" id="KW-1185">Reference proteome</keyword>
<evidence type="ECO:0000313" key="3">
    <source>
        <dbReference type="Proteomes" id="UP000515158"/>
    </source>
</evidence>
<feature type="compositionally biased region" description="Low complexity" evidence="1">
    <location>
        <begin position="35"/>
        <end position="57"/>
    </location>
</feature>
<dbReference type="InterPro" id="IPR045789">
    <property type="entry name" value="Insc_C"/>
</dbReference>
<dbReference type="GO" id="GO:0045179">
    <property type="term" value="C:apical cortex"/>
    <property type="evidence" value="ECO:0007669"/>
    <property type="project" value="TreeGrafter"/>
</dbReference>
<dbReference type="InterPro" id="IPR016024">
    <property type="entry name" value="ARM-type_fold"/>
</dbReference>
<dbReference type="GO" id="GO:0045176">
    <property type="term" value="P:apical protein localization"/>
    <property type="evidence" value="ECO:0007669"/>
    <property type="project" value="TreeGrafter"/>
</dbReference>
<protein>
    <submittedName>
        <fullName evidence="4">Protein inscuteable homolog</fullName>
    </submittedName>
</protein>
<dbReference type="Gene3D" id="1.25.10.10">
    <property type="entry name" value="Leucine-rich Repeat Variant"/>
    <property type="match status" value="2"/>
</dbReference>
<gene>
    <name evidence="4" type="primary">LOC117644644</name>
</gene>
<dbReference type="SUPFAM" id="SSF48371">
    <property type="entry name" value="ARM repeat"/>
    <property type="match status" value="1"/>
</dbReference>
<evidence type="ECO:0000256" key="1">
    <source>
        <dbReference type="SAM" id="MobiDB-lite"/>
    </source>
</evidence>
<name>A0A6P8YSS9_THRPL</name>
<feature type="compositionally biased region" description="Low complexity" evidence="1">
    <location>
        <begin position="70"/>
        <end position="88"/>
    </location>
</feature>
<feature type="compositionally biased region" description="Low complexity" evidence="1">
    <location>
        <begin position="94"/>
        <end position="103"/>
    </location>
</feature>
<organism evidence="4">
    <name type="scientific">Thrips palmi</name>
    <name type="common">Melon thrips</name>
    <dbReference type="NCBI Taxonomy" id="161013"/>
    <lineage>
        <taxon>Eukaryota</taxon>
        <taxon>Metazoa</taxon>
        <taxon>Ecdysozoa</taxon>
        <taxon>Arthropoda</taxon>
        <taxon>Hexapoda</taxon>
        <taxon>Insecta</taxon>
        <taxon>Pterygota</taxon>
        <taxon>Neoptera</taxon>
        <taxon>Paraneoptera</taxon>
        <taxon>Thysanoptera</taxon>
        <taxon>Terebrantia</taxon>
        <taxon>Thripoidea</taxon>
        <taxon>Thripidae</taxon>
        <taxon>Thrips</taxon>
    </lineage>
</organism>
<dbReference type="AlphaFoldDB" id="A0A6P8YSS9"/>
<evidence type="ECO:0000259" key="2">
    <source>
        <dbReference type="Pfam" id="PF19427"/>
    </source>
</evidence>
<dbReference type="OrthoDB" id="5796379at2759"/>
<dbReference type="KEGG" id="tpal:117644644"/>
<dbReference type="GO" id="GO:0009786">
    <property type="term" value="P:regulation of asymmetric cell division"/>
    <property type="evidence" value="ECO:0007669"/>
    <property type="project" value="TreeGrafter"/>
</dbReference>